<feature type="domain" description="FAD/NAD(P)-binding" evidence="13">
    <location>
        <begin position="445"/>
        <end position="739"/>
    </location>
</feature>
<evidence type="ECO:0000256" key="4">
    <source>
        <dbReference type="ARBA" id="ARBA00011048"/>
    </source>
</evidence>
<proteinExistence type="inferred from homology"/>
<evidence type="ECO:0000256" key="10">
    <source>
        <dbReference type="ARBA" id="ARBA00023004"/>
    </source>
</evidence>
<name>A0A073ITS0_9BACT</name>
<dbReference type="InterPro" id="IPR051793">
    <property type="entry name" value="NADH:flavin_oxidoreductase"/>
</dbReference>
<dbReference type="InterPro" id="IPR009051">
    <property type="entry name" value="Helical_ferredxn"/>
</dbReference>
<dbReference type="Pfam" id="PF00724">
    <property type="entry name" value="Oxidored_FMN"/>
    <property type="match status" value="2"/>
</dbReference>
<dbReference type="PRINTS" id="PR00419">
    <property type="entry name" value="ADXRDTASE"/>
</dbReference>
<evidence type="ECO:0000259" key="12">
    <source>
        <dbReference type="Pfam" id="PF00724"/>
    </source>
</evidence>
<dbReference type="eggNOG" id="COG0493">
    <property type="taxonomic scope" value="Bacteria"/>
</dbReference>
<dbReference type="STRING" id="2754.EH55_12725"/>
<comment type="cofactor">
    <cofactor evidence="3">
        <name>FAD</name>
        <dbReference type="ChEBI" id="CHEBI:57692"/>
    </cofactor>
</comment>
<dbReference type="Gene3D" id="1.10.1060.10">
    <property type="entry name" value="Alpha-helical ferredoxin"/>
    <property type="match status" value="1"/>
</dbReference>
<evidence type="ECO:0000256" key="3">
    <source>
        <dbReference type="ARBA" id="ARBA00001974"/>
    </source>
</evidence>
<evidence type="ECO:0000256" key="6">
    <source>
        <dbReference type="ARBA" id="ARBA00022643"/>
    </source>
</evidence>
<keyword evidence="11" id="KW-0411">Iron-sulfur</keyword>
<feature type="domain" description="NADH:flavin oxidoreductase/NADH oxidase N-terminal" evidence="12">
    <location>
        <begin position="114"/>
        <end position="323"/>
    </location>
</feature>
<dbReference type="OrthoDB" id="9761899at2"/>
<dbReference type="Gene3D" id="3.20.20.70">
    <property type="entry name" value="Aldolase class I"/>
    <property type="match status" value="1"/>
</dbReference>
<evidence type="ECO:0000256" key="11">
    <source>
        <dbReference type="ARBA" id="ARBA00023014"/>
    </source>
</evidence>
<dbReference type="Gene3D" id="3.50.50.60">
    <property type="entry name" value="FAD/NAD(P)-binding domain"/>
    <property type="match status" value="2"/>
</dbReference>
<keyword evidence="5" id="KW-0285">Flavoprotein</keyword>
<evidence type="ECO:0000313" key="16">
    <source>
        <dbReference type="Proteomes" id="UP000027665"/>
    </source>
</evidence>
<evidence type="ECO:0000256" key="7">
    <source>
        <dbReference type="ARBA" id="ARBA00022723"/>
    </source>
</evidence>
<dbReference type="GO" id="GO:0010181">
    <property type="term" value="F:FMN binding"/>
    <property type="evidence" value="ECO:0007669"/>
    <property type="project" value="InterPro"/>
</dbReference>
<dbReference type="GO" id="GO:0051536">
    <property type="term" value="F:iron-sulfur cluster binding"/>
    <property type="evidence" value="ECO:0007669"/>
    <property type="project" value="UniProtKB-KW"/>
</dbReference>
<keyword evidence="7" id="KW-0479">Metal-binding</keyword>
<organism evidence="15 16">
    <name type="scientific">Synergistes jonesii</name>
    <dbReference type="NCBI Taxonomy" id="2754"/>
    <lineage>
        <taxon>Bacteria</taxon>
        <taxon>Thermotogati</taxon>
        <taxon>Synergistota</taxon>
        <taxon>Synergistia</taxon>
        <taxon>Synergistales</taxon>
        <taxon>Synergistaceae</taxon>
        <taxon>Synergistes</taxon>
    </lineage>
</organism>
<dbReference type="Pfam" id="PF07992">
    <property type="entry name" value="Pyr_redox_2"/>
    <property type="match status" value="1"/>
</dbReference>
<dbReference type="PANTHER" id="PTHR42917">
    <property type="entry name" value="2,4-DIENOYL-COA REDUCTASE"/>
    <property type="match status" value="1"/>
</dbReference>
<keyword evidence="16" id="KW-1185">Reference proteome</keyword>
<dbReference type="SUPFAM" id="SSF51395">
    <property type="entry name" value="FMN-linked oxidoreductases"/>
    <property type="match status" value="1"/>
</dbReference>
<dbReference type="SUPFAM" id="SSF51971">
    <property type="entry name" value="Nucleotide-binding domain"/>
    <property type="match status" value="2"/>
</dbReference>
<evidence type="ECO:0000256" key="2">
    <source>
        <dbReference type="ARBA" id="ARBA00001966"/>
    </source>
</evidence>
<evidence type="ECO:0008006" key="17">
    <source>
        <dbReference type="Google" id="ProtNLM"/>
    </source>
</evidence>
<dbReference type="Proteomes" id="UP000027665">
    <property type="component" value="Unassembled WGS sequence"/>
</dbReference>
<evidence type="ECO:0000259" key="13">
    <source>
        <dbReference type="Pfam" id="PF07992"/>
    </source>
</evidence>
<dbReference type="InterPro" id="IPR013785">
    <property type="entry name" value="Aldolase_TIM"/>
</dbReference>
<feature type="domain" description="NADH:flavin oxidoreductase/NADH oxidase N-terminal" evidence="12">
    <location>
        <begin position="6"/>
        <end position="105"/>
    </location>
</feature>
<sequence>MQRIGLFTPIKIKTMELANRVIMSPMFTNSAAPGGFVSKNTIKHYVDRARSGVGLIMTEHTSVSSYYIHPGLRLQISSDDHIEGFKKLIAAVHSEGCKIGLQIAHSIYGVGKKPHELTNEECYGIIGDFVAGARRAYEAGFDTIELHYAHTYTMADFISRRTNLRTDEFGGDIYGRMFMHLEILKRVREIVAPDYPLFARISAEEFVLGGNTIVQSRIFAEELVKNGVDCMDVSAGVRFDDAPVKGYSDQRGKPTIEYPDGPNVYLAEEIKKVVDVPVVTVGKLGNPEFADDVIAEGRADMVALARPLIADPMWVRKVKDHRFDRITECLYCTECLYERHDPSAYIHCMRYTCQNACPANVEVPLYLDFARRGMYREAYKVIQNENPLVLTCGRVCNHLCESMCNRVKIDEPIAIRGIKRFITDWILEHDGKFPMPEMEAPNGKRVAVVGSGPSGLSCAFYLKKKGYEVTVFEALEVIGGMLAVGLPEYRLPRDKFAKEIALFEEMGIEFVTGKRIGKDLSVKELRRMGYMAVYLAVGDHNDRKLGVAGEGSEGVMSGVSFLRSLKTGAAPDFNGKEIIVVGGGNVSMDCARSAIRLGAAKVSLFCLEKEKEMPAHADEVREGCEEGLLVFNGWGPLEIIAEEGRVCGVKFKKCTAVFDSSGRFNPVYDEGSQMKVGADYVICAIGQALSREVVAGSEELIEIRGNVIEAAYFGGTGTPWIFAGGDCTTGPDSVVGGVNRGKEAASSIDRYLGGDGQVISKKYIKRELSKPVDETPSKRQAMPTLSPKERKSCFRETECGFSEGQIAKEAGRCLRCDVLKVSRL</sequence>
<dbReference type="RefSeq" id="WP_051682573.1">
    <property type="nucleotide sequence ID" value="NZ_JMKI01000006.1"/>
</dbReference>
<comment type="similarity">
    <text evidence="4">In the N-terminal section; belongs to the NADH:flavin oxidoreductase/NADH oxidase family.</text>
</comment>
<evidence type="ECO:0000256" key="1">
    <source>
        <dbReference type="ARBA" id="ARBA00001917"/>
    </source>
</evidence>
<dbReference type="InterPro" id="IPR023753">
    <property type="entry name" value="FAD/NAD-binding_dom"/>
</dbReference>
<comment type="cofactor">
    <cofactor evidence="2">
        <name>[4Fe-4S] cluster</name>
        <dbReference type="ChEBI" id="CHEBI:49883"/>
    </cofactor>
</comment>
<dbReference type="PANTHER" id="PTHR42917:SF2">
    <property type="entry name" value="2,4-DIENOYL-COA REDUCTASE [(2E)-ENOYL-COA-PRODUCING]"/>
    <property type="match status" value="1"/>
</dbReference>
<comment type="caution">
    <text evidence="15">The sequence shown here is derived from an EMBL/GenBank/DDBJ whole genome shotgun (WGS) entry which is preliminary data.</text>
</comment>
<keyword evidence="6" id="KW-0288">FMN</keyword>
<evidence type="ECO:0000256" key="5">
    <source>
        <dbReference type="ARBA" id="ARBA00022630"/>
    </source>
</evidence>
<accession>A0A073ITS0</accession>
<dbReference type="InterPro" id="IPR001155">
    <property type="entry name" value="OxRdtase_FMN_N"/>
</dbReference>
<dbReference type="GO" id="GO:0016491">
    <property type="term" value="F:oxidoreductase activity"/>
    <property type="evidence" value="ECO:0007669"/>
    <property type="project" value="UniProtKB-KW"/>
</dbReference>
<evidence type="ECO:0000259" key="14">
    <source>
        <dbReference type="Pfam" id="PF14691"/>
    </source>
</evidence>
<comment type="cofactor">
    <cofactor evidence="1">
        <name>FMN</name>
        <dbReference type="ChEBI" id="CHEBI:58210"/>
    </cofactor>
</comment>
<dbReference type="GeneID" id="90984766"/>
<dbReference type="InterPro" id="IPR028261">
    <property type="entry name" value="DPD_II"/>
</dbReference>
<dbReference type="Pfam" id="PF14691">
    <property type="entry name" value="Fer4_20"/>
    <property type="match status" value="1"/>
</dbReference>
<evidence type="ECO:0000256" key="8">
    <source>
        <dbReference type="ARBA" id="ARBA00022827"/>
    </source>
</evidence>
<dbReference type="SUPFAM" id="SSF46548">
    <property type="entry name" value="alpha-helical ferredoxin"/>
    <property type="match status" value="1"/>
</dbReference>
<keyword evidence="9" id="KW-0560">Oxidoreductase</keyword>
<dbReference type="EMBL" id="JMKI01000006">
    <property type="protein sequence ID" value="KEJ93164.1"/>
    <property type="molecule type" value="Genomic_DNA"/>
</dbReference>
<reference evidence="15 16" key="1">
    <citation type="submission" date="2014-04" db="EMBL/GenBank/DDBJ databases">
        <title>Draft Genome Sequence of Synergistes jonesii.</title>
        <authorList>
            <person name="Coil D.A."/>
            <person name="Eisen J.A."/>
            <person name="Holland-Moritz H.E."/>
        </authorList>
    </citation>
    <scope>NUCLEOTIDE SEQUENCE [LARGE SCALE GENOMIC DNA]</scope>
    <source>
        <strain evidence="15 16">78-1</strain>
    </source>
</reference>
<dbReference type="InterPro" id="IPR036188">
    <property type="entry name" value="FAD/NAD-bd_sf"/>
</dbReference>
<gene>
    <name evidence="15" type="ORF">EH55_12725</name>
</gene>
<dbReference type="AlphaFoldDB" id="A0A073ITS0"/>
<evidence type="ECO:0000313" key="15">
    <source>
        <dbReference type="EMBL" id="KEJ93164.1"/>
    </source>
</evidence>
<keyword evidence="10" id="KW-0408">Iron</keyword>
<dbReference type="CDD" id="cd02803">
    <property type="entry name" value="OYE_like_FMN_family"/>
    <property type="match status" value="1"/>
</dbReference>
<dbReference type="GO" id="GO:0046872">
    <property type="term" value="F:metal ion binding"/>
    <property type="evidence" value="ECO:0007669"/>
    <property type="project" value="UniProtKB-KW"/>
</dbReference>
<protein>
    <recommendedName>
        <fullName evidence="17">NADH:flavin oxidoreductase</fullName>
    </recommendedName>
</protein>
<keyword evidence="8" id="KW-0274">FAD</keyword>
<feature type="domain" description="Dihydroprymidine dehydrogenase" evidence="14">
    <location>
        <begin position="346"/>
        <end position="429"/>
    </location>
</feature>
<dbReference type="eggNOG" id="COG1902">
    <property type="taxonomic scope" value="Bacteria"/>
</dbReference>
<evidence type="ECO:0000256" key="9">
    <source>
        <dbReference type="ARBA" id="ARBA00023002"/>
    </source>
</evidence>